<reference evidence="1" key="1">
    <citation type="submission" date="2018-02" db="EMBL/GenBank/DDBJ databases">
        <title>Rhizophora mucronata_Transcriptome.</title>
        <authorList>
            <person name="Meera S.P."/>
            <person name="Sreeshan A."/>
            <person name="Augustine A."/>
        </authorList>
    </citation>
    <scope>NUCLEOTIDE SEQUENCE</scope>
    <source>
        <tissue evidence="1">Leaf</tissue>
    </source>
</reference>
<evidence type="ECO:0000313" key="1">
    <source>
        <dbReference type="EMBL" id="MBX36390.1"/>
    </source>
</evidence>
<dbReference type="AlphaFoldDB" id="A0A2P2N1Q3"/>
<sequence length="43" mass="5361">MLFYGQDSFIIYSELLSYMFDKHFEVFDSICMFMWPCICMWEL</sequence>
<organism evidence="1">
    <name type="scientific">Rhizophora mucronata</name>
    <name type="common">Asiatic mangrove</name>
    <dbReference type="NCBI Taxonomy" id="61149"/>
    <lineage>
        <taxon>Eukaryota</taxon>
        <taxon>Viridiplantae</taxon>
        <taxon>Streptophyta</taxon>
        <taxon>Embryophyta</taxon>
        <taxon>Tracheophyta</taxon>
        <taxon>Spermatophyta</taxon>
        <taxon>Magnoliopsida</taxon>
        <taxon>eudicotyledons</taxon>
        <taxon>Gunneridae</taxon>
        <taxon>Pentapetalae</taxon>
        <taxon>rosids</taxon>
        <taxon>fabids</taxon>
        <taxon>Malpighiales</taxon>
        <taxon>Rhizophoraceae</taxon>
        <taxon>Rhizophora</taxon>
    </lineage>
</organism>
<accession>A0A2P2N1Q3</accession>
<name>A0A2P2N1Q3_RHIMU</name>
<dbReference type="EMBL" id="GGEC01055906">
    <property type="protein sequence ID" value="MBX36390.1"/>
    <property type="molecule type" value="Transcribed_RNA"/>
</dbReference>
<protein>
    <submittedName>
        <fullName evidence="1">Uncharacterized protein</fullName>
    </submittedName>
</protein>
<proteinExistence type="predicted"/>